<dbReference type="NCBIfam" id="NF038026">
    <property type="entry name" value="RsaX20_sORF"/>
    <property type="match status" value="1"/>
</dbReference>
<name>A0A7G9S1L8_9FIRM</name>
<organism evidence="1 2">
    <name type="scientific">Erysipelothrix inopinata</name>
    <dbReference type="NCBI Taxonomy" id="225084"/>
    <lineage>
        <taxon>Bacteria</taxon>
        <taxon>Bacillati</taxon>
        <taxon>Bacillota</taxon>
        <taxon>Erysipelotrichia</taxon>
        <taxon>Erysipelotrichales</taxon>
        <taxon>Erysipelotrichaceae</taxon>
        <taxon>Erysipelothrix</taxon>
    </lineage>
</organism>
<gene>
    <name evidence="1" type="ORF">H9L01_05135</name>
</gene>
<proteinExistence type="predicted"/>
<sequence length="37" mass="4531">MIKDVNAAYRYVNSRNKKTRRKALAMIREHNRLKEKK</sequence>
<evidence type="ECO:0000313" key="1">
    <source>
        <dbReference type="EMBL" id="QNN61743.1"/>
    </source>
</evidence>
<reference evidence="1 2" key="1">
    <citation type="submission" date="2020-08" db="EMBL/GenBank/DDBJ databases">
        <title>Genome sequence of Erysipelothrix inopinata DSM 15511T.</title>
        <authorList>
            <person name="Hyun D.-W."/>
            <person name="Bae J.-W."/>
        </authorList>
    </citation>
    <scope>NUCLEOTIDE SEQUENCE [LARGE SCALE GENOMIC DNA]</scope>
    <source>
        <strain evidence="1 2">DSM 15511</strain>
    </source>
</reference>
<protein>
    <submittedName>
        <fullName evidence="1">Putative metal homeostasis protein</fullName>
    </submittedName>
</protein>
<accession>A0A7G9S1L8</accession>
<dbReference type="EMBL" id="CP060715">
    <property type="protein sequence ID" value="QNN61743.1"/>
    <property type="molecule type" value="Genomic_DNA"/>
</dbReference>
<dbReference type="KEGG" id="eio:H9L01_05135"/>
<dbReference type="InterPro" id="IPR049844">
    <property type="entry name" value="RsaX20-like"/>
</dbReference>
<dbReference type="RefSeq" id="WP_187534936.1">
    <property type="nucleotide sequence ID" value="NZ_CBCSHU010000022.1"/>
</dbReference>
<dbReference type="AlphaFoldDB" id="A0A7G9S1L8"/>
<evidence type="ECO:0000313" key="2">
    <source>
        <dbReference type="Proteomes" id="UP000515928"/>
    </source>
</evidence>
<dbReference type="Proteomes" id="UP000515928">
    <property type="component" value="Chromosome"/>
</dbReference>
<keyword evidence="2" id="KW-1185">Reference proteome</keyword>